<dbReference type="Gene3D" id="3.30.420.10">
    <property type="entry name" value="Ribonuclease H-like superfamily/Ribonuclease H"/>
    <property type="match status" value="1"/>
</dbReference>
<feature type="binding site" evidence="12">
    <location>
        <position position="109"/>
    </location>
    <ligand>
        <name>a divalent metal cation</name>
        <dbReference type="ChEBI" id="CHEBI:60240"/>
    </ligand>
</feature>
<dbReference type="Proteomes" id="UP000176705">
    <property type="component" value="Unassembled WGS sequence"/>
</dbReference>
<dbReference type="GO" id="GO:0005737">
    <property type="term" value="C:cytoplasm"/>
    <property type="evidence" value="ECO:0007669"/>
    <property type="project" value="UniProtKB-SubCell"/>
</dbReference>
<dbReference type="NCBIfam" id="NF000595">
    <property type="entry name" value="PRK00015.1-3"/>
    <property type="match status" value="1"/>
</dbReference>
<dbReference type="STRING" id="1802280.A3B37_02620"/>
<dbReference type="GO" id="GO:0032299">
    <property type="term" value="C:ribonuclease H2 complex"/>
    <property type="evidence" value="ECO:0007669"/>
    <property type="project" value="TreeGrafter"/>
</dbReference>
<reference evidence="15 16" key="1">
    <citation type="journal article" date="2016" name="Nat. Commun.">
        <title>Thousands of microbial genomes shed light on interconnected biogeochemical processes in an aquifer system.</title>
        <authorList>
            <person name="Anantharaman K."/>
            <person name="Brown C.T."/>
            <person name="Hug L.A."/>
            <person name="Sharon I."/>
            <person name="Castelle C.J."/>
            <person name="Probst A.J."/>
            <person name="Thomas B.C."/>
            <person name="Singh A."/>
            <person name="Wilkins M.J."/>
            <person name="Karaoz U."/>
            <person name="Brodie E.L."/>
            <person name="Williams K.H."/>
            <person name="Hubbard S.S."/>
            <person name="Banfield J.F."/>
        </authorList>
    </citation>
    <scope>NUCLEOTIDE SEQUENCE [LARGE SCALE GENOMIC DNA]</scope>
</reference>
<feature type="binding site" evidence="12">
    <location>
        <position position="9"/>
    </location>
    <ligand>
        <name>a divalent metal cation</name>
        <dbReference type="ChEBI" id="CHEBI:60240"/>
    </ligand>
</feature>
<dbReference type="EMBL" id="MHQS01000011">
    <property type="protein sequence ID" value="OHA08721.1"/>
    <property type="molecule type" value="Genomic_DNA"/>
</dbReference>
<evidence type="ECO:0000256" key="5">
    <source>
        <dbReference type="ARBA" id="ARBA00007383"/>
    </source>
</evidence>
<evidence type="ECO:0000256" key="2">
    <source>
        <dbReference type="ARBA" id="ARBA00001946"/>
    </source>
</evidence>
<evidence type="ECO:0000256" key="11">
    <source>
        <dbReference type="ARBA" id="ARBA00023211"/>
    </source>
</evidence>
<keyword evidence="9 12" id="KW-0255">Endonuclease</keyword>
<evidence type="ECO:0000259" key="14">
    <source>
        <dbReference type="PROSITE" id="PS51975"/>
    </source>
</evidence>
<dbReference type="GO" id="GO:0043137">
    <property type="term" value="P:DNA replication, removal of RNA primer"/>
    <property type="evidence" value="ECO:0007669"/>
    <property type="project" value="TreeGrafter"/>
</dbReference>
<dbReference type="InterPro" id="IPR012337">
    <property type="entry name" value="RNaseH-like_sf"/>
</dbReference>
<keyword evidence="11" id="KW-0464">Manganese</keyword>
<sequence>MKRLIIGIDEVGRGALAGPVVLAAVARTGRVRLTHSALGRIRECKQLTAKRREAWFSYLTGHPRISWRIARVSPSVIDRINITRAANLAARRLVRRMATDRMPCLAWLDGGLALPERIPHRVFVKGDERKSIIAAASIIAKVSRDRLMARLHRVYPAYCFHLHKGYGSSYHRRMIRMHGPSPVHRRSFLSKLI</sequence>
<dbReference type="InterPro" id="IPR036397">
    <property type="entry name" value="RNaseH_sf"/>
</dbReference>
<protein>
    <recommendedName>
        <fullName evidence="13">Ribonuclease</fullName>
        <ecNumber evidence="13">3.1.26.4</ecNumber>
    </recommendedName>
</protein>
<comment type="cofactor">
    <cofactor evidence="12">
        <name>Mn(2+)</name>
        <dbReference type="ChEBI" id="CHEBI:29035"/>
    </cofactor>
    <cofactor evidence="12">
        <name>Mg(2+)</name>
        <dbReference type="ChEBI" id="CHEBI:18420"/>
    </cofactor>
    <text evidence="12">Manganese or magnesium. Binds 1 divalent metal ion per monomer in the absence of substrate. May bind a second metal ion after substrate binding.</text>
</comment>
<dbReference type="InterPro" id="IPR001352">
    <property type="entry name" value="RNase_HII/HIII"/>
</dbReference>
<evidence type="ECO:0000256" key="13">
    <source>
        <dbReference type="RuleBase" id="RU003515"/>
    </source>
</evidence>
<evidence type="ECO:0000256" key="12">
    <source>
        <dbReference type="PROSITE-ProRule" id="PRU01319"/>
    </source>
</evidence>
<dbReference type="AlphaFoldDB" id="A0A1G2LD12"/>
<feature type="binding site" evidence="12">
    <location>
        <position position="10"/>
    </location>
    <ligand>
        <name>a divalent metal cation</name>
        <dbReference type="ChEBI" id="CHEBI:60240"/>
    </ligand>
</feature>
<dbReference type="InterPro" id="IPR022898">
    <property type="entry name" value="RNase_HII"/>
</dbReference>
<gene>
    <name evidence="15" type="ORF">A3B37_02620</name>
</gene>
<dbReference type="Pfam" id="PF01351">
    <property type="entry name" value="RNase_HII"/>
    <property type="match status" value="1"/>
</dbReference>
<comment type="subcellular location">
    <subcellularLocation>
        <location evidence="4">Cytoplasm</location>
    </subcellularLocation>
</comment>
<comment type="function">
    <text evidence="3 13">Endonuclease that specifically degrades the RNA of RNA-DNA hybrids.</text>
</comment>
<dbReference type="CDD" id="cd07182">
    <property type="entry name" value="RNase_HII_bacteria_HII_like"/>
    <property type="match status" value="1"/>
</dbReference>
<keyword evidence="7 12" id="KW-0540">Nuclease</keyword>
<keyword evidence="6" id="KW-0963">Cytoplasm</keyword>
<evidence type="ECO:0000256" key="1">
    <source>
        <dbReference type="ARBA" id="ARBA00000077"/>
    </source>
</evidence>
<dbReference type="EC" id="3.1.26.4" evidence="13"/>
<comment type="catalytic activity">
    <reaction evidence="1 12 13">
        <text>Endonucleolytic cleavage to 5'-phosphomonoester.</text>
        <dbReference type="EC" id="3.1.26.4"/>
    </reaction>
</comment>
<keyword evidence="8 12" id="KW-0479">Metal-binding</keyword>
<dbReference type="PANTHER" id="PTHR10954:SF18">
    <property type="entry name" value="RIBONUCLEASE HII"/>
    <property type="match status" value="1"/>
</dbReference>
<evidence type="ECO:0000256" key="8">
    <source>
        <dbReference type="ARBA" id="ARBA00022723"/>
    </source>
</evidence>
<proteinExistence type="inferred from homology"/>
<evidence type="ECO:0000313" key="16">
    <source>
        <dbReference type="Proteomes" id="UP000176705"/>
    </source>
</evidence>
<dbReference type="GO" id="GO:0006298">
    <property type="term" value="P:mismatch repair"/>
    <property type="evidence" value="ECO:0007669"/>
    <property type="project" value="TreeGrafter"/>
</dbReference>
<evidence type="ECO:0000256" key="3">
    <source>
        <dbReference type="ARBA" id="ARBA00004065"/>
    </source>
</evidence>
<dbReference type="GO" id="GO:0003723">
    <property type="term" value="F:RNA binding"/>
    <property type="evidence" value="ECO:0007669"/>
    <property type="project" value="UniProtKB-UniRule"/>
</dbReference>
<evidence type="ECO:0000256" key="4">
    <source>
        <dbReference type="ARBA" id="ARBA00004496"/>
    </source>
</evidence>
<dbReference type="PANTHER" id="PTHR10954">
    <property type="entry name" value="RIBONUCLEASE H2 SUBUNIT A"/>
    <property type="match status" value="1"/>
</dbReference>
<comment type="caution">
    <text evidence="15">The sequence shown here is derived from an EMBL/GenBank/DDBJ whole genome shotgun (WGS) entry which is preliminary data.</text>
</comment>
<dbReference type="GO" id="GO:0004523">
    <property type="term" value="F:RNA-DNA hybrid ribonuclease activity"/>
    <property type="evidence" value="ECO:0007669"/>
    <property type="project" value="UniProtKB-UniRule"/>
</dbReference>
<accession>A0A1G2LD12</accession>
<dbReference type="GO" id="GO:0046872">
    <property type="term" value="F:metal ion binding"/>
    <property type="evidence" value="ECO:0007669"/>
    <property type="project" value="UniProtKB-KW"/>
</dbReference>
<dbReference type="SUPFAM" id="SSF53098">
    <property type="entry name" value="Ribonuclease H-like"/>
    <property type="match status" value="1"/>
</dbReference>
<feature type="domain" description="RNase H type-2" evidence="14">
    <location>
        <begin position="3"/>
        <end position="193"/>
    </location>
</feature>
<keyword evidence="10 12" id="KW-0378">Hydrolase</keyword>
<evidence type="ECO:0000313" key="15">
    <source>
        <dbReference type="EMBL" id="OHA08721.1"/>
    </source>
</evidence>
<dbReference type="InterPro" id="IPR024567">
    <property type="entry name" value="RNase_HII/HIII_dom"/>
</dbReference>
<comment type="cofactor">
    <cofactor evidence="2">
        <name>Mg(2+)</name>
        <dbReference type="ChEBI" id="CHEBI:18420"/>
    </cofactor>
</comment>
<dbReference type="PROSITE" id="PS51975">
    <property type="entry name" value="RNASE_H_2"/>
    <property type="match status" value="1"/>
</dbReference>
<organism evidence="15 16">
    <name type="scientific">Candidatus Sungbacteria bacterium RIFCSPLOWO2_01_FULL_59_16</name>
    <dbReference type="NCBI Taxonomy" id="1802280"/>
    <lineage>
        <taxon>Bacteria</taxon>
        <taxon>Candidatus Sungiibacteriota</taxon>
    </lineage>
</organism>
<evidence type="ECO:0000256" key="10">
    <source>
        <dbReference type="ARBA" id="ARBA00022801"/>
    </source>
</evidence>
<evidence type="ECO:0000256" key="6">
    <source>
        <dbReference type="ARBA" id="ARBA00022490"/>
    </source>
</evidence>
<name>A0A1G2LD12_9BACT</name>
<evidence type="ECO:0000256" key="9">
    <source>
        <dbReference type="ARBA" id="ARBA00022759"/>
    </source>
</evidence>
<comment type="similarity">
    <text evidence="5 13">Belongs to the RNase HII family.</text>
</comment>
<evidence type="ECO:0000256" key="7">
    <source>
        <dbReference type="ARBA" id="ARBA00022722"/>
    </source>
</evidence>